<comment type="function">
    <text evidence="5">Component of the large ribosomal subunit. The ribosome is a large ribonucleoprotein complex responsible for the synthesis of proteins in the cell.</text>
</comment>
<keyword evidence="4" id="KW-0687">Ribonucleoprotein</keyword>
<dbReference type="GO" id="GO:0003735">
    <property type="term" value="F:structural constituent of ribosome"/>
    <property type="evidence" value="ECO:0007669"/>
    <property type="project" value="InterPro"/>
</dbReference>
<feature type="region of interest" description="Disordered" evidence="8">
    <location>
        <begin position="1"/>
        <end position="24"/>
    </location>
</feature>
<dbReference type="OrthoDB" id="9616667at2759"/>
<dbReference type="EMBL" id="LZPO01007948">
    <property type="protein sequence ID" value="OBS83256.1"/>
    <property type="molecule type" value="Genomic_DNA"/>
</dbReference>
<keyword evidence="10" id="KW-1185">Reference proteome</keyword>
<dbReference type="GO" id="GO:0006412">
    <property type="term" value="P:translation"/>
    <property type="evidence" value="ECO:0007669"/>
    <property type="project" value="InterPro"/>
</dbReference>
<comment type="subunit">
    <text evidence="2">Component of the large ribosomal subunit.</text>
</comment>
<feature type="region of interest" description="Disordered" evidence="8">
    <location>
        <begin position="244"/>
        <end position="263"/>
    </location>
</feature>
<comment type="caution">
    <text evidence="9">The sequence shown here is derived from an EMBL/GenBank/DDBJ whole genome shotgun (WGS) entry which is preliminary data.</text>
</comment>
<keyword evidence="3" id="KW-0689">Ribosomal protein</keyword>
<comment type="similarity">
    <text evidence="1">Belongs to the eukaryotic ribosomal protein eL36 family.</text>
</comment>
<dbReference type="PANTHER" id="PTHR10114">
    <property type="entry name" value="60S RIBOSOMAL PROTEIN L36"/>
    <property type="match status" value="1"/>
</dbReference>
<proteinExistence type="inferred from homology"/>
<evidence type="ECO:0000256" key="7">
    <source>
        <dbReference type="ARBA" id="ARBA00035331"/>
    </source>
</evidence>
<feature type="compositionally biased region" description="Acidic residues" evidence="8">
    <location>
        <begin position="247"/>
        <end position="257"/>
    </location>
</feature>
<dbReference type="Pfam" id="PF01158">
    <property type="entry name" value="Ribosomal_L36e"/>
    <property type="match status" value="1"/>
</dbReference>
<evidence type="ECO:0000256" key="6">
    <source>
        <dbReference type="ARBA" id="ARBA00035226"/>
    </source>
</evidence>
<sequence>MAVGLNKSHKVTKNVSKLRHSGRHRHLTKHTKFVRDMIRRCAASRPTSGAPWSCSKCPRTSVRTLKFIKKRVGTHIRAKRKREELSNVLAAMRKFTQSANVNGYLVSHERKENYAGGQREVQGHEHPSGTCTGGYHSFSKYLLKPHILLHTEQRAVEARNHPYPTKPVPVAAATLTGVQLCPGLRVRKGHLIQHRGAARDATLITPLTSPSKTFLPHTKMARGNDTIPFQVREELMLLLQYDRGDDQGADDQDDEQRDCDSFPVSLRRVTPHQLLKQPQEERSQPGQAFGQDWLHLLGNLKDGIEVLQSSMRWEGQKAEALCLEVDDANDLLSTRLWHRPAAQDKGEEMRKWEKNEKQEKWEHQEKKPKKTIAKFLSSAMGRIGVDYEWTGPII</sequence>
<evidence type="ECO:0000256" key="2">
    <source>
        <dbReference type="ARBA" id="ARBA00011133"/>
    </source>
</evidence>
<evidence type="ECO:0000313" key="10">
    <source>
        <dbReference type="Proteomes" id="UP000092124"/>
    </source>
</evidence>
<feature type="region of interest" description="Disordered" evidence="8">
    <location>
        <begin position="342"/>
        <end position="368"/>
    </location>
</feature>
<organism evidence="9 10">
    <name type="scientific">Neotoma lepida</name>
    <name type="common">Desert woodrat</name>
    <dbReference type="NCBI Taxonomy" id="56216"/>
    <lineage>
        <taxon>Eukaryota</taxon>
        <taxon>Metazoa</taxon>
        <taxon>Chordata</taxon>
        <taxon>Craniata</taxon>
        <taxon>Vertebrata</taxon>
        <taxon>Euteleostomi</taxon>
        <taxon>Mammalia</taxon>
        <taxon>Eutheria</taxon>
        <taxon>Euarchontoglires</taxon>
        <taxon>Glires</taxon>
        <taxon>Rodentia</taxon>
        <taxon>Myomorpha</taxon>
        <taxon>Muroidea</taxon>
        <taxon>Cricetidae</taxon>
        <taxon>Neotominae</taxon>
        <taxon>Neotoma</taxon>
    </lineage>
</organism>
<evidence type="ECO:0000256" key="5">
    <source>
        <dbReference type="ARBA" id="ARBA00034092"/>
    </source>
</evidence>
<feature type="non-terminal residue" evidence="9">
    <location>
        <position position="394"/>
    </location>
</feature>
<dbReference type="Proteomes" id="UP000092124">
    <property type="component" value="Unassembled WGS sequence"/>
</dbReference>
<feature type="compositionally biased region" description="Basic and acidic residues" evidence="8">
    <location>
        <begin position="342"/>
        <end position="365"/>
    </location>
</feature>
<accession>A0A1A6HYD6</accession>
<gene>
    <name evidence="9" type="ORF">A6R68_22752</name>
</gene>
<dbReference type="InterPro" id="IPR038097">
    <property type="entry name" value="Ribosomal_eL36_sf"/>
</dbReference>
<dbReference type="InterPro" id="IPR000509">
    <property type="entry name" value="Ribosomal_eL36"/>
</dbReference>
<name>A0A1A6HYD6_NEOLE</name>
<protein>
    <recommendedName>
        <fullName evidence="6">Large ribosomal subunit protein eL36</fullName>
    </recommendedName>
    <alternativeName>
        <fullName evidence="7">60S ribosomal protein L36</fullName>
    </alternativeName>
</protein>
<dbReference type="AlphaFoldDB" id="A0A1A6HYD6"/>
<evidence type="ECO:0000256" key="8">
    <source>
        <dbReference type="SAM" id="MobiDB-lite"/>
    </source>
</evidence>
<feature type="compositionally biased region" description="Basic residues" evidence="8">
    <location>
        <begin position="7"/>
        <end position="24"/>
    </location>
</feature>
<evidence type="ECO:0000313" key="9">
    <source>
        <dbReference type="EMBL" id="OBS83256.1"/>
    </source>
</evidence>
<reference evidence="9 10" key="1">
    <citation type="submission" date="2016-06" db="EMBL/GenBank/DDBJ databases">
        <title>The Draft Genome Sequence and Annotation of the Desert Woodrat Neotoma lepida.</title>
        <authorList>
            <person name="Campbell M."/>
            <person name="Oakeson K.F."/>
            <person name="Yandell M."/>
            <person name="Halpert J.R."/>
            <person name="Dearing D."/>
        </authorList>
    </citation>
    <scope>NUCLEOTIDE SEQUENCE [LARGE SCALE GENOMIC DNA]</scope>
    <source>
        <strain evidence="9">417</strain>
        <tissue evidence="9">Liver</tissue>
    </source>
</reference>
<dbReference type="STRING" id="56216.A0A1A6HYD6"/>
<dbReference type="GO" id="GO:0005840">
    <property type="term" value="C:ribosome"/>
    <property type="evidence" value="ECO:0007669"/>
    <property type="project" value="UniProtKB-KW"/>
</dbReference>
<evidence type="ECO:0000256" key="4">
    <source>
        <dbReference type="ARBA" id="ARBA00023274"/>
    </source>
</evidence>
<dbReference type="GO" id="GO:1990904">
    <property type="term" value="C:ribonucleoprotein complex"/>
    <property type="evidence" value="ECO:0007669"/>
    <property type="project" value="UniProtKB-KW"/>
</dbReference>
<evidence type="ECO:0000256" key="3">
    <source>
        <dbReference type="ARBA" id="ARBA00022980"/>
    </source>
</evidence>
<dbReference type="Gene3D" id="1.10.10.1760">
    <property type="entry name" value="60S ribosomal protein L36"/>
    <property type="match status" value="1"/>
</dbReference>
<evidence type="ECO:0000256" key="1">
    <source>
        <dbReference type="ARBA" id="ARBA00006509"/>
    </source>
</evidence>